<dbReference type="EMBL" id="KV907502">
    <property type="protein sequence ID" value="OOF94097.1"/>
    <property type="molecule type" value="Genomic_DNA"/>
</dbReference>
<sequence>MNSPSSNTSPPPKSPRDIKRFILTREEAFQRENTDVLTRCFSKKPLAGHLGSLTLRLKLRKHIRVSDGKSAQIALVDVISGRLPDNATSVVAKLYDPLCWGHYQDDVGPFIYIDKEIAAETAAYRYLQNRGEISTNTSILKFYGSYSTAISHPDGRRRTVRLILMEHVDAPAMDSLDPKSLSQLVRKAIMEQIITMESRLYEIEVNHLNASPRNVMIEGLGGWSISSWSILDMQKSVDLRIRKNFLRANTSGEHTLARFLDELRMATESP</sequence>
<dbReference type="OrthoDB" id="4267316at2759"/>
<dbReference type="VEuPathDB" id="FungiDB:ASPCADRAFT_131662"/>
<evidence type="ECO:0000313" key="1">
    <source>
        <dbReference type="EMBL" id="OOF94097.1"/>
    </source>
</evidence>
<gene>
    <name evidence="1" type="ORF">ASPCADRAFT_131662</name>
    <name evidence="2" type="ORF">ASPCADRAFT_131729</name>
</gene>
<accession>A0A1R3RI52</accession>
<evidence type="ECO:0000313" key="2">
    <source>
        <dbReference type="EMBL" id="OOF94167.1"/>
    </source>
</evidence>
<dbReference type="VEuPathDB" id="FungiDB:ASPCADRAFT_131729"/>
<reference evidence="2" key="1">
    <citation type="submission" date="2016-12" db="EMBL/GenBank/DDBJ databases">
        <authorList>
            <consortium name="DOE Joint Genome Institute"/>
            <person name="Riley R."/>
            <person name="Kuo A."/>
            <person name="Sun H."/>
            <person name="Pangilinan J."/>
            <person name="Culley D."/>
            <person name="Salamov A."/>
            <person name="Magnuson J."/>
            <person name="Bruno K."/>
            <person name="Henrissat B."/>
            <person name="Berka R."/>
            <person name="Tsang A."/>
            <person name="Barry K."/>
            <person name="lapidus A."/>
            <person name="Martin J."/>
            <person name="Lindquist E."/>
            <person name="Wang Z."/>
            <person name="Baker S."/>
            <person name="Grigoriev I."/>
            <person name="Nordberg H.P."/>
            <person name="Cantor M.N."/>
            <person name="Hua S.X."/>
        </authorList>
    </citation>
    <scope>NUCLEOTIDE SEQUENCE [LARGE SCALE GENOMIC DNA]</scope>
    <source>
        <strain evidence="2">ITEM 5010</strain>
    </source>
</reference>
<organism evidence="2 3">
    <name type="scientific">Aspergillus carbonarius (strain ITEM 5010)</name>
    <dbReference type="NCBI Taxonomy" id="602072"/>
    <lineage>
        <taxon>Eukaryota</taxon>
        <taxon>Fungi</taxon>
        <taxon>Dikarya</taxon>
        <taxon>Ascomycota</taxon>
        <taxon>Pezizomycotina</taxon>
        <taxon>Eurotiomycetes</taxon>
        <taxon>Eurotiomycetidae</taxon>
        <taxon>Eurotiales</taxon>
        <taxon>Aspergillaceae</taxon>
        <taxon>Aspergillus</taxon>
        <taxon>Aspergillus subgen. Circumdati</taxon>
    </lineage>
</organism>
<evidence type="ECO:0000313" key="3">
    <source>
        <dbReference type="Proteomes" id="UP000188318"/>
    </source>
</evidence>
<keyword evidence="3" id="KW-1185">Reference proteome</keyword>
<dbReference type="Proteomes" id="UP000188318">
    <property type="component" value="Unassembled WGS sequence"/>
</dbReference>
<protein>
    <recommendedName>
        <fullName evidence="4">Protein kinase domain-containing protein</fullName>
    </recommendedName>
</protein>
<dbReference type="EMBL" id="KV907502">
    <property type="protein sequence ID" value="OOF94167.1"/>
    <property type="molecule type" value="Genomic_DNA"/>
</dbReference>
<name>A0A1R3RI52_ASPC5</name>
<evidence type="ECO:0008006" key="4">
    <source>
        <dbReference type="Google" id="ProtNLM"/>
    </source>
</evidence>
<dbReference type="AlphaFoldDB" id="A0A1R3RI52"/>
<proteinExistence type="predicted"/>
<reference evidence="3" key="2">
    <citation type="journal article" date="2017" name="Genome Biol.">
        <title>Comparative genomics reveals high biological diversity and specific adaptations in the industrially and medically important fungal genus Aspergillus.</title>
        <authorList>
            <person name="de Vries R.P."/>
            <person name="Riley R."/>
            <person name="Wiebenga A."/>
            <person name="Aguilar-Osorio G."/>
            <person name="Amillis S."/>
            <person name="Uchima C.A."/>
            <person name="Anderluh G."/>
            <person name="Asadollahi M."/>
            <person name="Askin M."/>
            <person name="Barry K."/>
            <person name="Battaglia E."/>
            <person name="Bayram O."/>
            <person name="Benocci T."/>
            <person name="Braus-Stromeyer S.A."/>
            <person name="Caldana C."/>
            <person name="Canovas D."/>
            <person name="Cerqueira G.C."/>
            <person name="Chen F."/>
            <person name="Chen W."/>
            <person name="Choi C."/>
            <person name="Clum A."/>
            <person name="Dos Santos R.A."/>
            <person name="Damasio A.R."/>
            <person name="Diallinas G."/>
            <person name="Emri T."/>
            <person name="Fekete E."/>
            <person name="Flipphi M."/>
            <person name="Freyberg S."/>
            <person name="Gallo A."/>
            <person name="Gournas C."/>
            <person name="Habgood R."/>
            <person name="Hainaut M."/>
            <person name="Harispe M.L."/>
            <person name="Henrissat B."/>
            <person name="Hilden K.S."/>
            <person name="Hope R."/>
            <person name="Hossain A."/>
            <person name="Karabika E."/>
            <person name="Karaffa L."/>
            <person name="Karanyi Z."/>
            <person name="Krasevec N."/>
            <person name="Kuo A."/>
            <person name="Kusch H."/>
            <person name="LaButti K."/>
            <person name="Lagendijk E.L."/>
            <person name="Lapidus A."/>
            <person name="Levasseur A."/>
            <person name="Lindquist E."/>
            <person name="Lipzen A."/>
            <person name="Logrieco A.F."/>
            <person name="MacCabe A."/>
            <person name="Maekelae M.R."/>
            <person name="Malavazi I."/>
            <person name="Melin P."/>
            <person name="Meyer V."/>
            <person name="Mielnichuk N."/>
            <person name="Miskei M."/>
            <person name="Molnar A.P."/>
            <person name="Mule G."/>
            <person name="Ngan C.Y."/>
            <person name="Orejas M."/>
            <person name="Orosz E."/>
            <person name="Ouedraogo J.P."/>
            <person name="Overkamp K.M."/>
            <person name="Park H.-S."/>
            <person name="Perrone G."/>
            <person name="Piumi F."/>
            <person name="Punt P.J."/>
            <person name="Ram A.F."/>
            <person name="Ramon A."/>
            <person name="Rauscher S."/>
            <person name="Record E."/>
            <person name="Riano-Pachon D.M."/>
            <person name="Robert V."/>
            <person name="Roehrig J."/>
            <person name="Ruller R."/>
            <person name="Salamov A."/>
            <person name="Salih N.S."/>
            <person name="Samson R.A."/>
            <person name="Sandor E."/>
            <person name="Sanguinetti M."/>
            <person name="Schuetze T."/>
            <person name="Sepcic K."/>
            <person name="Shelest E."/>
            <person name="Sherlock G."/>
            <person name="Sophianopoulou V."/>
            <person name="Squina F.M."/>
            <person name="Sun H."/>
            <person name="Susca A."/>
            <person name="Todd R.B."/>
            <person name="Tsang A."/>
            <person name="Unkles S.E."/>
            <person name="van de Wiele N."/>
            <person name="van Rossen-Uffink D."/>
            <person name="Oliveira J.V."/>
            <person name="Vesth T.C."/>
            <person name="Visser J."/>
            <person name="Yu J.-H."/>
            <person name="Zhou M."/>
            <person name="Andersen M.R."/>
            <person name="Archer D.B."/>
            <person name="Baker S.E."/>
            <person name="Benoit I."/>
            <person name="Brakhage A.A."/>
            <person name="Braus G.H."/>
            <person name="Fischer R."/>
            <person name="Frisvad J.C."/>
            <person name="Goldman G.H."/>
            <person name="Houbraken J."/>
            <person name="Oakley B."/>
            <person name="Pocsi I."/>
            <person name="Scazzocchio C."/>
            <person name="Seiboth B."/>
            <person name="vanKuyk P.A."/>
            <person name="Wortman J."/>
            <person name="Dyer P.S."/>
            <person name="Grigoriev I.V."/>
        </authorList>
    </citation>
    <scope>NUCLEOTIDE SEQUENCE [LARGE SCALE GENOMIC DNA]</scope>
    <source>
        <strain evidence="3">ITEM 5010</strain>
    </source>
</reference>